<proteinExistence type="inferred from homology"/>
<keyword evidence="7" id="KW-1185">Reference proteome</keyword>
<dbReference type="SUPFAM" id="SSF53178">
    <property type="entry name" value="Peptidyl-tRNA hydrolase-like"/>
    <property type="match status" value="2"/>
</dbReference>
<comment type="similarity">
    <text evidence="5">Belongs to the PTH family.</text>
</comment>
<protein>
    <recommendedName>
        <fullName evidence="1">peptidyl-tRNA hydrolase</fullName>
        <ecNumber evidence="1">3.1.1.29</ecNumber>
    </recommendedName>
</protein>
<dbReference type="EMBL" id="FQNF01000009">
    <property type="protein sequence ID" value="SGZ38555.1"/>
    <property type="molecule type" value="Genomic_DNA"/>
</dbReference>
<name>A0A1L0B0R2_9ASCO</name>
<dbReference type="Proteomes" id="UP000183365">
    <property type="component" value="Unassembled WGS sequence"/>
</dbReference>
<dbReference type="GO" id="GO:0000049">
    <property type="term" value="F:tRNA binding"/>
    <property type="evidence" value="ECO:0007669"/>
    <property type="project" value="UniProtKB-KW"/>
</dbReference>
<evidence type="ECO:0000256" key="5">
    <source>
        <dbReference type="ARBA" id="ARBA00038063"/>
    </source>
</evidence>
<dbReference type="InterPro" id="IPR018171">
    <property type="entry name" value="Pept_tRNA_hydro_CS"/>
</dbReference>
<evidence type="ECO:0000313" key="7">
    <source>
        <dbReference type="Proteomes" id="UP000183365"/>
    </source>
</evidence>
<accession>A0A1L0B0R2</accession>
<sequence length="302" mass="35545">MPKYPIQLTHRIISIIGLGNPEPKYQNTRHNVAALVIRKMWSQLASLKTTKAFKAHTLIARTRAEPGSKQFTRHLTKFFDEKVLAHTKADYKPKYVLELNIKETYFEGIKMMLFTPTLLRNMDYDGPPFSVYDYDFPRRFDLYRHTYCLGYVDNTFMNQNGKVVANFFEKQQKFFEEQVKDVIYYLDGEPTDDFTFSNYIMADDVETPIGKVKIRDKYSSDRGHNGLRDCKRYLGIYEDIPYVKISVGISLKNWENDIFSELLLRDFVLGEFTPKELDYLNNESIPMLWDELHKLEMIVAAK</sequence>
<dbReference type="OrthoDB" id="1711136at2759"/>
<evidence type="ECO:0000256" key="4">
    <source>
        <dbReference type="ARBA" id="ARBA00022884"/>
    </source>
</evidence>
<dbReference type="InterPro" id="IPR036416">
    <property type="entry name" value="Pept_tRNA_hydro_sf"/>
</dbReference>
<dbReference type="PANTHER" id="PTHR17224">
    <property type="entry name" value="PEPTIDYL-TRNA HYDROLASE"/>
    <property type="match status" value="1"/>
</dbReference>
<dbReference type="GO" id="GO:0004045">
    <property type="term" value="F:peptidyl-tRNA hydrolase activity"/>
    <property type="evidence" value="ECO:0007669"/>
    <property type="project" value="UniProtKB-EC"/>
</dbReference>
<dbReference type="AlphaFoldDB" id="A0A1L0B0R2"/>
<evidence type="ECO:0000313" key="6">
    <source>
        <dbReference type="EMBL" id="SGZ38555.1"/>
    </source>
</evidence>
<organism evidence="6 7">
    <name type="scientific">Hanseniaspora guilliermondii</name>
    <dbReference type="NCBI Taxonomy" id="56406"/>
    <lineage>
        <taxon>Eukaryota</taxon>
        <taxon>Fungi</taxon>
        <taxon>Dikarya</taxon>
        <taxon>Ascomycota</taxon>
        <taxon>Saccharomycotina</taxon>
        <taxon>Saccharomycetes</taxon>
        <taxon>Saccharomycodales</taxon>
        <taxon>Saccharomycodaceae</taxon>
        <taxon>Hanseniaspora</taxon>
    </lineage>
</organism>
<dbReference type="PANTHER" id="PTHR17224:SF1">
    <property type="entry name" value="PEPTIDYL-TRNA HYDROLASE"/>
    <property type="match status" value="1"/>
</dbReference>
<dbReference type="EC" id="3.1.1.29" evidence="1"/>
<reference evidence="7" key="1">
    <citation type="submission" date="2016-11" db="EMBL/GenBank/DDBJ databases">
        <authorList>
            <person name="Guldener U."/>
        </authorList>
    </citation>
    <scope>NUCLEOTIDE SEQUENCE [LARGE SCALE GENOMIC DNA]</scope>
</reference>
<dbReference type="Gene3D" id="3.40.50.1470">
    <property type="entry name" value="Peptidyl-tRNA hydrolase"/>
    <property type="match status" value="1"/>
</dbReference>
<dbReference type="InterPro" id="IPR001328">
    <property type="entry name" value="Pept_tRNA_hydro"/>
</dbReference>
<evidence type="ECO:0000256" key="1">
    <source>
        <dbReference type="ARBA" id="ARBA00013260"/>
    </source>
</evidence>
<dbReference type="PROSITE" id="PS01196">
    <property type="entry name" value="PEPT_TRNA_HYDROL_2"/>
    <property type="match status" value="1"/>
</dbReference>
<keyword evidence="3" id="KW-0378">Hydrolase</keyword>
<keyword evidence="2" id="KW-0820">tRNA-binding</keyword>
<keyword evidence="4" id="KW-0694">RNA-binding</keyword>
<dbReference type="Pfam" id="PF01195">
    <property type="entry name" value="Pept_tRNA_hydro"/>
    <property type="match status" value="2"/>
</dbReference>
<dbReference type="VEuPathDB" id="FungiDB:HGUI_00755"/>
<gene>
    <name evidence="6" type="ORF">HGUI_00755</name>
</gene>
<evidence type="ECO:0000256" key="3">
    <source>
        <dbReference type="ARBA" id="ARBA00022801"/>
    </source>
</evidence>
<evidence type="ECO:0000256" key="2">
    <source>
        <dbReference type="ARBA" id="ARBA00022555"/>
    </source>
</evidence>